<evidence type="ECO:0000313" key="3">
    <source>
        <dbReference type="EMBL" id="QOV88306.1"/>
    </source>
</evidence>
<name>A0A7M2WS61_9BACT</name>
<evidence type="ECO:0000313" key="4">
    <source>
        <dbReference type="Proteomes" id="UP000593765"/>
    </source>
</evidence>
<feature type="region of interest" description="Disordered" evidence="1">
    <location>
        <begin position="1"/>
        <end position="23"/>
    </location>
</feature>
<dbReference type="AlphaFoldDB" id="A0A7M2WS61"/>
<feature type="transmembrane region" description="Helical" evidence="2">
    <location>
        <begin position="51"/>
        <end position="70"/>
    </location>
</feature>
<reference evidence="3 4" key="1">
    <citation type="submission" date="2020-10" db="EMBL/GenBank/DDBJ databases">
        <title>Wide distribution of Phycisphaera-like planctomycetes from WD2101 soil group in peatlands and genome analysis of the first cultivated representative.</title>
        <authorList>
            <person name="Dedysh S.N."/>
            <person name="Beletsky A.V."/>
            <person name="Ivanova A."/>
            <person name="Kulichevskaya I.S."/>
            <person name="Suzina N.E."/>
            <person name="Philippov D.A."/>
            <person name="Rakitin A.L."/>
            <person name="Mardanov A.V."/>
            <person name="Ravin N.V."/>
        </authorList>
    </citation>
    <scope>NUCLEOTIDE SEQUENCE [LARGE SCALE GENOMIC DNA]</scope>
    <source>
        <strain evidence="3 4">M1803</strain>
    </source>
</reference>
<dbReference type="Proteomes" id="UP000593765">
    <property type="component" value="Chromosome"/>
</dbReference>
<accession>A0A7M2WS61</accession>
<sequence>MRRLAVLSQKGKRHGKPAAPKREETVTGTVDYGELLFTRQERSPPTLKDRVFVAVIGVLLSTLVTYLAVLQLGPEGVYVLIPCVAVFVVILYIQLKIDIPVYQVYENGLVVTRRSGEQKFSYINDVVGFGYYGFEQRILGVVRGVSGQRLMIFLKSGKPIELSSKLYSDGPSTRGLDWLLGRLNEIIRPRMLSEIESGKTIPWTRGWKMSLRGIETPNGDRIGWASIRKMWIENATCRISTNGRLLDYQIETGLSKNFMPGYEIALMLKRRSSEQA</sequence>
<keyword evidence="2" id="KW-1133">Transmembrane helix</keyword>
<evidence type="ECO:0000256" key="2">
    <source>
        <dbReference type="SAM" id="Phobius"/>
    </source>
</evidence>
<evidence type="ECO:0000256" key="1">
    <source>
        <dbReference type="SAM" id="MobiDB-lite"/>
    </source>
</evidence>
<gene>
    <name evidence="3" type="ORF">IPV69_18930</name>
</gene>
<keyword evidence="2" id="KW-0812">Transmembrane</keyword>
<keyword evidence="4" id="KW-1185">Reference proteome</keyword>
<protein>
    <submittedName>
        <fullName evidence="3">Uncharacterized protein</fullName>
    </submittedName>
</protein>
<dbReference type="KEGG" id="hbs:IPV69_18930"/>
<feature type="transmembrane region" description="Helical" evidence="2">
    <location>
        <begin position="76"/>
        <end position="95"/>
    </location>
</feature>
<keyword evidence="2" id="KW-0472">Membrane</keyword>
<organism evidence="3 4">
    <name type="scientific">Humisphaera borealis</name>
    <dbReference type="NCBI Taxonomy" id="2807512"/>
    <lineage>
        <taxon>Bacteria</taxon>
        <taxon>Pseudomonadati</taxon>
        <taxon>Planctomycetota</taxon>
        <taxon>Phycisphaerae</taxon>
        <taxon>Tepidisphaerales</taxon>
        <taxon>Tepidisphaeraceae</taxon>
        <taxon>Humisphaera</taxon>
    </lineage>
</organism>
<proteinExistence type="predicted"/>
<dbReference type="EMBL" id="CP063458">
    <property type="protein sequence ID" value="QOV88306.1"/>
    <property type="molecule type" value="Genomic_DNA"/>
</dbReference>
<dbReference type="RefSeq" id="WP_206291284.1">
    <property type="nucleotide sequence ID" value="NZ_CP063458.1"/>
</dbReference>